<name>A0A5J4PFM8_9ZZZZ</name>
<dbReference type="SUPFAM" id="SSF50156">
    <property type="entry name" value="PDZ domain-like"/>
    <property type="match status" value="1"/>
</dbReference>
<keyword evidence="1" id="KW-0645">Protease</keyword>
<reference evidence="1" key="1">
    <citation type="submission" date="2019-03" db="EMBL/GenBank/DDBJ databases">
        <title>Single cell metagenomics reveals metabolic interactions within the superorganism composed of flagellate Streblomastix strix and complex community of Bacteroidetes bacteria on its surface.</title>
        <authorList>
            <person name="Treitli S.C."/>
            <person name="Kolisko M."/>
            <person name="Husnik F."/>
            <person name="Keeling P."/>
            <person name="Hampl V."/>
        </authorList>
    </citation>
    <scope>NUCLEOTIDE SEQUENCE</scope>
    <source>
        <strain evidence="1">STM</strain>
    </source>
</reference>
<feature type="non-terminal residue" evidence="1">
    <location>
        <position position="1"/>
    </location>
</feature>
<sequence>GVESGKMADAGIHKGFIVLKANNQPIRKVENLEDVLKEAAKSPDQVVFITGIYPSGKRANYAIDLTQE</sequence>
<dbReference type="EMBL" id="SNRY01009256">
    <property type="protein sequence ID" value="KAA6307323.1"/>
    <property type="molecule type" value="Genomic_DNA"/>
</dbReference>
<proteinExistence type="predicted"/>
<dbReference type="InterPro" id="IPR036034">
    <property type="entry name" value="PDZ_sf"/>
</dbReference>
<dbReference type="GO" id="GO:0008233">
    <property type="term" value="F:peptidase activity"/>
    <property type="evidence" value="ECO:0007669"/>
    <property type="project" value="UniProtKB-KW"/>
</dbReference>
<dbReference type="AlphaFoldDB" id="A0A5J4PFM8"/>
<gene>
    <name evidence="1" type="ORF">EZS27_041009</name>
</gene>
<comment type="caution">
    <text evidence="1">The sequence shown here is derived from an EMBL/GenBank/DDBJ whole genome shotgun (WGS) entry which is preliminary data.</text>
</comment>
<organism evidence="1">
    <name type="scientific">termite gut metagenome</name>
    <dbReference type="NCBI Taxonomy" id="433724"/>
    <lineage>
        <taxon>unclassified sequences</taxon>
        <taxon>metagenomes</taxon>
        <taxon>organismal metagenomes</taxon>
    </lineage>
</organism>
<accession>A0A5J4PFM8</accession>
<dbReference type="EC" id="3.4.21.107" evidence="1"/>
<evidence type="ECO:0000313" key="1">
    <source>
        <dbReference type="EMBL" id="KAA6307323.1"/>
    </source>
</evidence>
<dbReference type="Gene3D" id="2.30.42.10">
    <property type="match status" value="1"/>
</dbReference>
<protein>
    <submittedName>
        <fullName evidence="1">Periplasmic pH-dependent serine endoprotease DegQ</fullName>
        <ecNumber evidence="1">3.4.21.107</ecNumber>
    </submittedName>
</protein>
<dbReference type="GO" id="GO:0006508">
    <property type="term" value="P:proteolysis"/>
    <property type="evidence" value="ECO:0007669"/>
    <property type="project" value="UniProtKB-KW"/>
</dbReference>
<keyword evidence="1" id="KW-0378">Hydrolase</keyword>